<proteinExistence type="predicted"/>
<evidence type="ECO:0000313" key="3">
    <source>
        <dbReference type="Proteomes" id="UP001189429"/>
    </source>
</evidence>
<organism evidence="2 3">
    <name type="scientific">Prorocentrum cordatum</name>
    <dbReference type="NCBI Taxonomy" id="2364126"/>
    <lineage>
        <taxon>Eukaryota</taxon>
        <taxon>Sar</taxon>
        <taxon>Alveolata</taxon>
        <taxon>Dinophyceae</taxon>
        <taxon>Prorocentrales</taxon>
        <taxon>Prorocentraceae</taxon>
        <taxon>Prorocentrum</taxon>
    </lineage>
</organism>
<accession>A0ABN9UYP2</accession>
<dbReference type="EMBL" id="CAUYUJ010016449">
    <property type="protein sequence ID" value="CAK0865414.1"/>
    <property type="molecule type" value="Genomic_DNA"/>
</dbReference>
<feature type="region of interest" description="Disordered" evidence="1">
    <location>
        <begin position="1"/>
        <end position="22"/>
    </location>
</feature>
<reference evidence="2" key="1">
    <citation type="submission" date="2023-10" db="EMBL/GenBank/DDBJ databases">
        <authorList>
            <person name="Chen Y."/>
            <person name="Shah S."/>
            <person name="Dougan E. K."/>
            <person name="Thang M."/>
            <person name="Chan C."/>
        </authorList>
    </citation>
    <scope>NUCLEOTIDE SEQUENCE [LARGE SCALE GENOMIC DNA]</scope>
</reference>
<evidence type="ECO:0000256" key="1">
    <source>
        <dbReference type="SAM" id="MobiDB-lite"/>
    </source>
</evidence>
<gene>
    <name evidence="2" type="ORF">PCOR1329_LOCUS52941</name>
</gene>
<dbReference type="Proteomes" id="UP001189429">
    <property type="component" value="Unassembled WGS sequence"/>
</dbReference>
<keyword evidence="3" id="KW-1185">Reference proteome</keyword>
<comment type="caution">
    <text evidence="2">The sequence shown here is derived from an EMBL/GenBank/DDBJ whole genome shotgun (WGS) entry which is preliminary data.</text>
</comment>
<sequence>MREWYRAREGRGRRGEGGPARHQPFRPRASFFIFPALDVWTFCPLRPAAAPAPMRCLAAVAAAAAALLPAGCQARGQQGSQTASGCDPNMPRDDGVRVKEFNRIYGKWPPKISLPGKEPQRETKEWLNYHRKKEAGLMELTDHTQRWEFWLEQAQIRLLKNFTETGWGQGHMAKKTHKKVLDHFRKSLPELAKKSNHSIPLYTTGEQVLVNLPNDLSQEVTEVARLKIAEWAKVDASTLEPTSTYGIQNYWKGSTLKTHVDRVETHILSAVYCVDSSYPEGAEPWLMETDPDVTGVHAAPRARNVTYPDPCLRGHASEAVDVKPGELFFYESAKLVHGRPTTLQGDYSAHIFIHFRPYGWSFQNVDRVYGVPPGFNGAALRDKQEAVEL</sequence>
<evidence type="ECO:0008006" key="4">
    <source>
        <dbReference type="Google" id="ProtNLM"/>
    </source>
</evidence>
<protein>
    <recommendedName>
        <fullName evidence="4">Fe2OG dioxygenase domain-containing protein</fullName>
    </recommendedName>
</protein>
<feature type="compositionally biased region" description="Basic and acidic residues" evidence="1">
    <location>
        <begin position="1"/>
        <end position="16"/>
    </location>
</feature>
<evidence type="ECO:0000313" key="2">
    <source>
        <dbReference type="EMBL" id="CAK0865414.1"/>
    </source>
</evidence>
<name>A0ABN9UYP2_9DINO</name>